<protein>
    <submittedName>
        <fullName evidence="1">Uncharacterized protein</fullName>
    </submittedName>
</protein>
<organism evidence="1 2">
    <name type="scientific">Kocuria rosea subsp. polaris</name>
    <dbReference type="NCBI Taxonomy" id="136273"/>
    <lineage>
        <taxon>Bacteria</taxon>
        <taxon>Bacillati</taxon>
        <taxon>Actinomycetota</taxon>
        <taxon>Actinomycetes</taxon>
        <taxon>Micrococcales</taxon>
        <taxon>Micrococcaceae</taxon>
        <taxon>Kocuria</taxon>
    </lineage>
</organism>
<dbReference type="EMBL" id="LQBK01000012">
    <property type="protein sequence ID" value="KUG59495.1"/>
    <property type="molecule type" value="Genomic_DNA"/>
</dbReference>
<dbReference type="AlphaFoldDB" id="A0A0W8IHS0"/>
<dbReference type="Proteomes" id="UP000053512">
    <property type="component" value="Unassembled WGS sequence"/>
</dbReference>
<comment type="caution">
    <text evidence="1">The sequence shown here is derived from an EMBL/GenBank/DDBJ whole genome shotgun (WGS) entry which is preliminary data.</text>
</comment>
<proteinExistence type="predicted"/>
<sequence>MLRHSTQSLSATSMSAASWGLIHTVVPPRARESMNRLSWYSEWIDHLLCGVRYRTAIDSSPRCPSLGSPNRRCMSRGGR</sequence>
<accession>A0A0W8IHS0</accession>
<gene>
    <name evidence="1" type="ORF">AVL61_16415</name>
</gene>
<reference evidence="2" key="1">
    <citation type="submission" date="2015-12" db="EMBL/GenBank/DDBJ databases">
        <authorList>
            <person name="Nair G.R."/>
            <person name="Kaur G."/>
            <person name="Mayilraj S."/>
        </authorList>
    </citation>
    <scope>NUCLEOTIDE SEQUENCE [LARGE SCALE GENOMIC DNA]</scope>
    <source>
        <strain evidence="2">CD08_4</strain>
    </source>
</reference>
<evidence type="ECO:0000313" key="2">
    <source>
        <dbReference type="Proteomes" id="UP000053512"/>
    </source>
</evidence>
<evidence type="ECO:0000313" key="1">
    <source>
        <dbReference type="EMBL" id="KUG59495.1"/>
    </source>
</evidence>
<name>A0A0W8IHS0_KOCRO</name>